<reference evidence="3 4" key="1">
    <citation type="submission" date="2020-04" db="EMBL/GenBank/DDBJ databases">
        <title>Novel species.</title>
        <authorList>
            <person name="Teo W.F.A."/>
            <person name="Lipun K."/>
            <person name="Srisuk N."/>
            <person name="Duangmal K."/>
        </authorList>
    </citation>
    <scope>NUCLEOTIDE SEQUENCE [LARGE SCALE GENOMIC DNA]</scope>
    <source>
        <strain evidence="3 4">K13G38</strain>
    </source>
</reference>
<dbReference type="RefSeq" id="WP_168518183.1">
    <property type="nucleotide sequence ID" value="NZ_JAAXLS010000014.1"/>
</dbReference>
<sequence>MSTEPTTTQQAPPAWGDPQPPAPKWSGRKTLVAAAVAIAIAAIGAVAIYAGTSSNAGNQQGFGGPGGGMGRMGGFGGQTGAMSVMRDALHGDFTVSENGSYVTERMQNGQVTALSATSITVKSTDGYTQTYAIDSSTQKANNLATGTNVMVLAKVSGNSATATSITDSNSFQGQGGMPGGGRGMNGGQQGGMPAFPGQGQRQGA</sequence>
<feature type="compositionally biased region" description="Polar residues" evidence="1">
    <location>
        <begin position="162"/>
        <end position="171"/>
    </location>
</feature>
<evidence type="ECO:0000313" key="4">
    <source>
        <dbReference type="Proteomes" id="UP000715441"/>
    </source>
</evidence>
<name>A0ABX1J6I0_9PSEU</name>
<dbReference type="InterPro" id="IPR010221">
    <property type="entry name" value="VCBS_dom"/>
</dbReference>
<proteinExistence type="predicted"/>
<comment type="caution">
    <text evidence="3">The sequence shown here is derived from an EMBL/GenBank/DDBJ whole genome shotgun (WGS) entry which is preliminary data.</text>
</comment>
<evidence type="ECO:0000313" key="3">
    <source>
        <dbReference type="EMBL" id="NKQ55343.1"/>
    </source>
</evidence>
<feature type="transmembrane region" description="Helical" evidence="2">
    <location>
        <begin position="31"/>
        <end position="50"/>
    </location>
</feature>
<keyword evidence="4" id="KW-1185">Reference proteome</keyword>
<feature type="compositionally biased region" description="Gly residues" evidence="1">
    <location>
        <begin position="173"/>
        <end position="190"/>
    </location>
</feature>
<evidence type="ECO:0000256" key="2">
    <source>
        <dbReference type="SAM" id="Phobius"/>
    </source>
</evidence>
<protein>
    <recommendedName>
        <fullName evidence="5">DUF5666 domain-containing protein</fullName>
    </recommendedName>
</protein>
<feature type="compositionally biased region" description="Low complexity" evidence="1">
    <location>
        <begin position="1"/>
        <end position="17"/>
    </location>
</feature>
<dbReference type="NCBIfam" id="TIGR01965">
    <property type="entry name" value="VCBS_repeat"/>
    <property type="match status" value="1"/>
</dbReference>
<evidence type="ECO:0000256" key="1">
    <source>
        <dbReference type="SAM" id="MobiDB-lite"/>
    </source>
</evidence>
<dbReference type="Proteomes" id="UP000715441">
    <property type="component" value="Unassembled WGS sequence"/>
</dbReference>
<dbReference type="EMBL" id="JAAXLS010000014">
    <property type="protein sequence ID" value="NKQ55343.1"/>
    <property type="molecule type" value="Genomic_DNA"/>
</dbReference>
<feature type="region of interest" description="Disordered" evidence="1">
    <location>
        <begin position="1"/>
        <end position="26"/>
    </location>
</feature>
<gene>
    <name evidence="3" type="ORF">HFP15_20875</name>
</gene>
<keyword evidence="2" id="KW-0472">Membrane</keyword>
<keyword evidence="2" id="KW-1133">Transmembrane helix</keyword>
<keyword evidence="2" id="KW-0812">Transmembrane</keyword>
<feature type="region of interest" description="Disordered" evidence="1">
    <location>
        <begin position="162"/>
        <end position="204"/>
    </location>
</feature>
<evidence type="ECO:0008006" key="5">
    <source>
        <dbReference type="Google" id="ProtNLM"/>
    </source>
</evidence>
<accession>A0ABX1J6I0</accession>
<organism evidence="3 4">
    <name type="scientific">Amycolatopsis acididurans</name>
    <dbReference type="NCBI Taxonomy" id="2724524"/>
    <lineage>
        <taxon>Bacteria</taxon>
        <taxon>Bacillati</taxon>
        <taxon>Actinomycetota</taxon>
        <taxon>Actinomycetes</taxon>
        <taxon>Pseudonocardiales</taxon>
        <taxon>Pseudonocardiaceae</taxon>
        <taxon>Amycolatopsis</taxon>
    </lineage>
</organism>